<dbReference type="AlphaFoldDB" id="A0A4C1YQT9"/>
<feature type="region of interest" description="Disordered" evidence="1">
    <location>
        <begin position="91"/>
        <end position="126"/>
    </location>
</feature>
<organism evidence="2 3">
    <name type="scientific">Eumeta variegata</name>
    <name type="common">Bagworm moth</name>
    <name type="synonym">Eumeta japonica</name>
    <dbReference type="NCBI Taxonomy" id="151549"/>
    <lineage>
        <taxon>Eukaryota</taxon>
        <taxon>Metazoa</taxon>
        <taxon>Ecdysozoa</taxon>
        <taxon>Arthropoda</taxon>
        <taxon>Hexapoda</taxon>
        <taxon>Insecta</taxon>
        <taxon>Pterygota</taxon>
        <taxon>Neoptera</taxon>
        <taxon>Endopterygota</taxon>
        <taxon>Lepidoptera</taxon>
        <taxon>Glossata</taxon>
        <taxon>Ditrysia</taxon>
        <taxon>Tineoidea</taxon>
        <taxon>Psychidae</taxon>
        <taxon>Oiketicinae</taxon>
        <taxon>Eumeta</taxon>
    </lineage>
</organism>
<evidence type="ECO:0000313" key="2">
    <source>
        <dbReference type="EMBL" id="GBP78821.1"/>
    </source>
</evidence>
<gene>
    <name evidence="2" type="ORF">EVAR_65331_1</name>
</gene>
<evidence type="ECO:0000256" key="1">
    <source>
        <dbReference type="SAM" id="MobiDB-lite"/>
    </source>
</evidence>
<dbReference type="EMBL" id="BGZK01001387">
    <property type="protein sequence ID" value="GBP78821.1"/>
    <property type="molecule type" value="Genomic_DNA"/>
</dbReference>
<evidence type="ECO:0000313" key="3">
    <source>
        <dbReference type="Proteomes" id="UP000299102"/>
    </source>
</evidence>
<accession>A0A4C1YQT9</accession>
<name>A0A4C1YQT9_EUMVA</name>
<dbReference type="Proteomes" id="UP000299102">
    <property type="component" value="Unassembled WGS sequence"/>
</dbReference>
<keyword evidence="3" id="KW-1185">Reference proteome</keyword>
<sequence>MASTYPYQVDQSEEERTRNLRVALAQFHHSVAIINPHTIVCCSWLAASGLRDAVAVGALIAASAPAAVETVYKTHMSPRARAGRQIDNLISAREGPAARSPTPARAPGGALSEAPPRGISGSPPGISPVKELWRSVYL</sequence>
<protein>
    <submittedName>
        <fullName evidence="2">Uncharacterized protein</fullName>
    </submittedName>
</protein>
<proteinExistence type="predicted"/>
<feature type="compositionally biased region" description="Low complexity" evidence="1">
    <location>
        <begin position="95"/>
        <end position="126"/>
    </location>
</feature>
<comment type="caution">
    <text evidence="2">The sequence shown here is derived from an EMBL/GenBank/DDBJ whole genome shotgun (WGS) entry which is preliminary data.</text>
</comment>
<reference evidence="2 3" key="1">
    <citation type="journal article" date="2019" name="Commun. Biol.">
        <title>The bagworm genome reveals a unique fibroin gene that provides high tensile strength.</title>
        <authorList>
            <person name="Kono N."/>
            <person name="Nakamura H."/>
            <person name="Ohtoshi R."/>
            <person name="Tomita M."/>
            <person name="Numata K."/>
            <person name="Arakawa K."/>
        </authorList>
    </citation>
    <scope>NUCLEOTIDE SEQUENCE [LARGE SCALE GENOMIC DNA]</scope>
</reference>